<evidence type="ECO:0000313" key="3">
    <source>
        <dbReference type="EMBL" id="MBG0567044.1"/>
    </source>
</evidence>
<evidence type="ECO:0000259" key="2">
    <source>
        <dbReference type="Pfam" id="PF19631"/>
    </source>
</evidence>
<evidence type="ECO:0000256" key="1">
    <source>
        <dbReference type="SAM" id="MobiDB-lite"/>
    </source>
</evidence>
<comment type="caution">
    <text evidence="3">The sequence shown here is derived from an EMBL/GenBank/DDBJ whole genome shotgun (WGS) entry which is preliminary data.</text>
</comment>
<dbReference type="RefSeq" id="WP_196418816.1">
    <property type="nucleotide sequence ID" value="NZ_JADQTO010000024.1"/>
</dbReference>
<accession>A0A931G6A6</accession>
<dbReference type="EMBL" id="JADQTO010000024">
    <property type="protein sequence ID" value="MBG0567044.1"/>
    <property type="molecule type" value="Genomic_DNA"/>
</dbReference>
<sequence>MSNDNTIELSDLIWQLRGELIRAMWGGEHKELRFRAETVELELAVGVERGQGGNAEAKFWVLGIGANRDRKFSDTQTLRLTLKPVTADDPDQPALIDGLERPGE</sequence>
<dbReference type="Pfam" id="PF19631">
    <property type="entry name" value="Trypco2"/>
    <property type="match status" value="1"/>
</dbReference>
<feature type="region of interest" description="Disordered" evidence="1">
    <location>
        <begin position="85"/>
        <end position="104"/>
    </location>
</feature>
<protein>
    <recommendedName>
        <fullName evidence="2">Trypsin-co-occurring domain-containing protein</fullName>
    </recommendedName>
</protein>
<keyword evidence="4" id="KW-1185">Reference proteome</keyword>
<organism evidence="3 4">
    <name type="scientific">Actinoplanes aureus</name>
    <dbReference type="NCBI Taxonomy" id="2792083"/>
    <lineage>
        <taxon>Bacteria</taxon>
        <taxon>Bacillati</taxon>
        <taxon>Actinomycetota</taxon>
        <taxon>Actinomycetes</taxon>
        <taxon>Micromonosporales</taxon>
        <taxon>Micromonosporaceae</taxon>
        <taxon>Actinoplanes</taxon>
    </lineage>
</organism>
<gene>
    <name evidence="3" type="ORF">I4J89_36920</name>
</gene>
<proteinExistence type="predicted"/>
<evidence type="ECO:0000313" key="4">
    <source>
        <dbReference type="Proteomes" id="UP000598146"/>
    </source>
</evidence>
<dbReference type="AlphaFoldDB" id="A0A931G6A6"/>
<name>A0A931G6A6_9ACTN</name>
<reference evidence="3" key="1">
    <citation type="submission" date="2020-11" db="EMBL/GenBank/DDBJ databases">
        <title>Isolation and identification of active actinomycetes.</title>
        <authorList>
            <person name="Sun X."/>
        </authorList>
    </citation>
    <scope>NUCLEOTIDE SEQUENCE</scope>
    <source>
        <strain evidence="3">NEAU-A11</strain>
    </source>
</reference>
<dbReference type="Proteomes" id="UP000598146">
    <property type="component" value="Unassembled WGS sequence"/>
</dbReference>
<feature type="domain" description="Trypsin-co-occurring" evidence="2">
    <location>
        <begin position="7"/>
        <end position="84"/>
    </location>
</feature>
<dbReference type="InterPro" id="IPR045608">
    <property type="entry name" value="Trypco2"/>
</dbReference>